<sequence length="303" mass="32101">MSNGMNSRFIPSEEIDERQVVQWRFGAVDHMGGLKSLPSLAGLPDIQGAPAASGAKAAHGGAGMARAPASSSGFHSLSLPGRSDAPRLEADSMVLDVEADTPGAPASTAPAVDEEQLHALLEQARAEGHAEGLEQGRQEAQQQWQQHMDDYVSGTGRETAQRVDALLSGLDAGFKQLQTDAAQELLNLACDIARQVVRQELRSQPQALLPVVREALDMLAADGRAATVRLNPADFAVLDEALRAEHGAQSKVQWISDASVAQGDVRVESGGAQVDAGMDKRWRRAVAALGLVSTWYDGERDAG</sequence>
<reference evidence="10" key="1">
    <citation type="submission" date="2023-11" db="EMBL/GenBank/DDBJ databases">
        <title>Identification and selenium tolerance of Delftia acidovorans R3-25.</title>
        <authorList>
            <person name="Zhang S."/>
            <person name="Liu Y."/>
            <person name="Guo Y."/>
        </authorList>
    </citation>
    <scope>NUCLEOTIDE SEQUENCE</scope>
    <source>
        <strain evidence="10">R3-25</strain>
    </source>
</reference>
<evidence type="ECO:0000256" key="3">
    <source>
        <dbReference type="ARBA" id="ARBA00016507"/>
    </source>
</evidence>
<comment type="similarity">
    <text evidence="2">Belongs to the FliH family.</text>
</comment>
<feature type="region of interest" description="Disordered" evidence="8">
    <location>
        <begin position="50"/>
        <end position="85"/>
    </location>
</feature>
<feature type="compositionally biased region" description="Low complexity" evidence="8">
    <location>
        <begin position="50"/>
        <end position="69"/>
    </location>
</feature>
<name>A0AAJ2R8E2_DELAC</name>
<comment type="caution">
    <text evidence="10">The sequence shown here is derived from an EMBL/GenBank/DDBJ whole genome shotgun (WGS) entry which is preliminary data.</text>
</comment>
<dbReference type="PANTHER" id="PTHR34982:SF1">
    <property type="entry name" value="FLAGELLAR ASSEMBLY PROTEIN FLIH"/>
    <property type="match status" value="1"/>
</dbReference>
<evidence type="ECO:0000256" key="4">
    <source>
        <dbReference type="ARBA" id="ARBA00022448"/>
    </source>
</evidence>
<dbReference type="GO" id="GO:0044781">
    <property type="term" value="P:bacterial-type flagellum organization"/>
    <property type="evidence" value="ECO:0007669"/>
    <property type="project" value="UniProtKB-KW"/>
</dbReference>
<dbReference type="PANTHER" id="PTHR34982">
    <property type="entry name" value="YOP PROTEINS TRANSLOCATION PROTEIN L"/>
    <property type="match status" value="1"/>
</dbReference>
<keyword evidence="7" id="KW-1006">Bacterial flagellum protein export</keyword>
<dbReference type="InterPro" id="IPR018035">
    <property type="entry name" value="Flagellar_FliH/T3SS_HrpE"/>
</dbReference>
<dbReference type="GO" id="GO:0005829">
    <property type="term" value="C:cytosol"/>
    <property type="evidence" value="ECO:0007669"/>
    <property type="project" value="TreeGrafter"/>
</dbReference>
<comment type="function">
    <text evidence="1">Needed for flagellar regrowth and assembly.</text>
</comment>
<evidence type="ECO:0000313" key="11">
    <source>
        <dbReference type="Proteomes" id="UP001287445"/>
    </source>
</evidence>
<keyword evidence="4" id="KW-0813">Transport</keyword>
<evidence type="ECO:0000256" key="5">
    <source>
        <dbReference type="ARBA" id="ARBA00022795"/>
    </source>
</evidence>
<dbReference type="RefSeq" id="WP_319076826.1">
    <property type="nucleotide sequence ID" value="NZ_JAWWMZ010000019.1"/>
</dbReference>
<dbReference type="GO" id="GO:0015031">
    <property type="term" value="P:protein transport"/>
    <property type="evidence" value="ECO:0007669"/>
    <property type="project" value="UniProtKB-KW"/>
</dbReference>
<evidence type="ECO:0000256" key="2">
    <source>
        <dbReference type="ARBA" id="ARBA00006602"/>
    </source>
</evidence>
<keyword evidence="6" id="KW-0653">Protein transport</keyword>
<dbReference type="Pfam" id="PF02108">
    <property type="entry name" value="FliH"/>
    <property type="match status" value="1"/>
</dbReference>
<feature type="domain" description="Flagellar assembly protein FliH/Type III secretion system HrpE" evidence="9">
    <location>
        <begin position="159"/>
        <end position="284"/>
    </location>
</feature>
<keyword evidence="5" id="KW-1005">Bacterial flagellum biogenesis</keyword>
<organism evidence="10 11">
    <name type="scientific">Delftia acidovorans</name>
    <name type="common">Pseudomonas acidovorans</name>
    <name type="synonym">Comamonas acidovorans</name>
    <dbReference type="NCBI Taxonomy" id="80866"/>
    <lineage>
        <taxon>Bacteria</taxon>
        <taxon>Pseudomonadati</taxon>
        <taxon>Pseudomonadota</taxon>
        <taxon>Betaproteobacteria</taxon>
        <taxon>Burkholderiales</taxon>
        <taxon>Comamonadaceae</taxon>
        <taxon>Delftia</taxon>
    </lineage>
</organism>
<evidence type="ECO:0000256" key="8">
    <source>
        <dbReference type="SAM" id="MobiDB-lite"/>
    </source>
</evidence>
<gene>
    <name evidence="10" type="ORF">SGN30_30070</name>
</gene>
<dbReference type="InterPro" id="IPR051472">
    <property type="entry name" value="T3SS_Stator/FliH"/>
</dbReference>
<evidence type="ECO:0000256" key="6">
    <source>
        <dbReference type="ARBA" id="ARBA00022927"/>
    </source>
</evidence>
<dbReference type="EMBL" id="JAWWMZ010000019">
    <property type="protein sequence ID" value="MDX4957686.1"/>
    <property type="molecule type" value="Genomic_DNA"/>
</dbReference>
<dbReference type="Proteomes" id="UP001287445">
    <property type="component" value="Unassembled WGS sequence"/>
</dbReference>
<dbReference type="AlphaFoldDB" id="A0AAJ2R8E2"/>
<accession>A0AAJ2R8E2</accession>
<proteinExistence type="inferred from homology"/>
<evidence type="ECO:0000256" key="7">
    <source>
        <dbReference type="ARBA" id="ARBA00023225"/>
    </source>
</evidence>
<protein>
    <recommendedName>
        <fullName evidence="3">Flagellar assembly protein FliH</fullName>
    </recommendedName>
</protein>
<evidence type="ECO:0000313" key="10">
    <source>
        <dbReference type="EMBL" id="MDX4957686.1"/>
    </source>
</evidence>
<evidence type="ECO:0000256" key="1">
    <source>
        <dbReference type="ARBA" id="ARBA00003041"/>
    </source>
</evidence>
<evidence type="ECO:0000259" key="9">
    <source>
        <dbReference type="Pfam" id="PF02108"/>
    </source>
</evidence>